<dbReference type="NCBIfam" id="TIGR01189">
    <property type="entry name" value="ccmA"/>
    <property type="match status" value="1"/>
</dbReference>
<keyword evidence="3" id="KW-0201">Cytochrome c-type biogenesis</keyword>
<dbReference type="Pfam" id="PF00005">
    <property type="entry name" value="ABC_tran"/>
    <property type="match status" value="1"/>
</dbReference>
<dbReference type="InterPro" id="IPR003593">
    <property type="entry name" value="AAA+_ATPase"/>
</dbReference>
<dbReference type="Proteomes" id="UP001500523">
    <property type="component" value="Unassembled WGS sequence"/>
</dbReference>
<keyword evidence="9" id="KW-1185">Reference proteome</keyword>
<dbReference type="Gene3D" id="3.40.50.300">
    <property type="entry name" value="P-loop containing nucleotide triphosphate hydrolases"/>
    <property type="match status" value="1"/>
</dbReference>
<keyword evidence="5" id="KW-1278">Translocase</keyword>
<dbReference type="InterPro" id="IPR027417">
    <property type="entry name" value="P-loop_NTPase"/>
</dbReference>
<feature type="domain" description="ABC transporter" evidence="7">
    <location>
        <begin position="10"/>
        <end position="200"/>
    </location>
</feature>
<evidence type="ECO:0000259" key="7">
    <source>
        <dbReference type="PROSITE" id="PS50893"/>
    </source>
</evidence>
<dbReference type="PANTHER" id="PTHR43499:SF1">
    <property type="entry name" value="ABC TRANSPORTER I FAMILY MEMBER 1"/>
    <property type="match status" value="1"/>
</dbReference>
<evidence type="ECO:0000256" key="3">
    <source>
        <dbReference type="ARBA" id="ARBA00022748"/>
    </source>
</evidence>
<sequence>MSGEGQVGGIEASGLAARRGGRIVFADLSFSLAAGGALRITGPNGVGKSTLLRLCAGLLAPAAGTIAFDPPPGRPPLGYLAEAAALDGERPLAQALGFWARMDGLSHPDARVAAALADVALADLATVPVRLLSTGQRRRAAFARVIAGGAFLWLLDEPTNGLDAAASARLEVLVERHLEAGGMAIVATHLPLRLPAMRTFAFGTPL</sequence>
<comment type="caution">
    <text evidence="8">The sequence shown here is derived from an EMBL/GenBank/DDBJ whole genome shotgun (WGS) entry which is preliminary data.</text>
</comment>
<dbReference type="SMART" id="SM00382">
    <property type="entry name" value="AAA"/>
    <property type="match status" value="1"/>
</dbReference>
<evidence type="ECO:0000256" key="6">
    <source>
        <dbReference type="ARBA" id="ARBA00023136"/>
    </source>
</evidence>
<organism evidence="8 9">
    <name type="scientific">Sphingomonas cynarae</name>
    <dbReference type="NCBI Taxonomy" id="930197"/>
    <lineage>
        <taxon>Bacteria</taxon>
        <taxon>Pseudomonadati</taxon>
        <taxon>Pseudomonadota</taxon>
        <taxon>Alphaproteobacteria</taxon>
        <taxon>Sphingomonadales</taxon>
        <taxon>Sphingomonadaceae</taxon>
        <taxon>Sphingomonas</taxon>
    </lineage>
</organism>
<name>A0ABP7EUF6_9SPHN</name>
<dbReference type="PROSITE" id="PS50893">
    <property type="entry name" value="ABC_TRANSPORTER_2"/>
    <property type="match status" value="1"/>
</dbReference>
<reference evidence="9" key="1">
    <citation type="journal article" date="2019" name="Int. J. Syst. Evol. Microbiol.">
        <title>The Global Catalogue of Microorganisms (GCM) 10K type strain sequencing project: providing services to taxonomists for standard genome sequencing and annotation.</title>
        <authorList>
            <consortium name="The Broad Institute Genomics Platform"/>
            <consortium name="The Broad Institute Genome Sequencing Center for Infectious Disease"/>
            <person name="Wu L."/>
            <person name="Ma J."/>
        </authorList>
    </citation>
    <scope>NUCLEOTIDE SEQUENCE [LARGE SCALE GENOMIC DNA]</scope>
    <source>
        <strain evidence="9">JCM 17498</strain>
    </source>
</reference>
<evidence type="ECO:0000256" key="5">
    <source>
        <dbReference type="ARBA" id="ARBA00022967"/>
    </source>
</evidence>
<evidence type="ECO:0000313" key="9">
    <source>
        <dbReference type="Proteomes" id="UP001500523"/>
    </source>
</evidence>
<evidence type="ECO:0000256" key="1">
    <source>
        <dbReference type="ARBA" id="ARBA00022448"/>
    </source>
</evidence>
<protein>
    <submittedName>
        <fullName evidence="8">Heme ABC exporter ATP-binding protein CcmA</fullName>
    </submittedName>
</protein>
<evidence type="ECO:0000313" key="8">
    <source>
        <dbReference type="EMBL" id="GAA3723426.1"/>
    </source>
</evidence>
<keyword evidence="4 8" id="KW-0067">ATP-binding</keyword>
<keyword evidence="1" id="KW-0813">Transport</keyword>
<evidence type="ECO:0000256" key="4">
    <source>
        <dbReference type="ARBA" id="ARBA00022840"/>
    </source>
</evidence>
<keyword evidence="6" id="KW-0472">Membrane</keyword>
<gene>
    <name evidence="8" type="primary">ccmA</name>
    <name evidence="8" type="ORF">GCM10022268_34550</name>
</gene>
<dbReference type="InterPro" id="IPR005895">
    <property type="entry name" value="ABC_transptr_haem_export_CcmA"/>
</dbReference>
<dbReference type="SUPFAM" id="SSF52540">
    <property type="entry name" value="P-loop containing nucleoside triphosphate hydrolases"/>
    <property type="match status" value="1"/>
</dbReference>
<proteinExistence type="predicted"/>
<dbReference type="RefSeq" id="WP_344694634.1">
    <property type="nucleotide sequence ID" value="NZ_BAABBF010000012.1"/>
</dbReference>
<dbReference type="InterPro" id="IPR003439">
    <property type="entry name" value="ABC_transporter-like_ATP-bd"/>
</dbReference>
<evidence type="ECO:0000256" key="2">
    <source>
        <dbReference type="ARBA" id="ARBA00022741"/>
    </source>
</evidence>
<dbReference type="GO" id="GO:0005524">
    <property type="term" value="F:ATP binding"/>
    <property type="evidence" value="ECO:0007669"/>
    <property type="project" value="UniProtKB-KW"/>
</dbReference>
<dbReference type="EMBL" id="BAABBF010000012">
    <property type="protein sequence ID" value="GAA3723426.1"/>
    <property type="molecule type" value="Genomic_DNA"/>
</dbReference>
<dbReference type="PANTHER" id="PTHR43499">
    <property type="entry name" value="ABC TRANSPORTER I FAMILY MEMBER 1"/>
    <property type="match status" value="1"/>
</dbReference>
<accession>A0ABP7EUF6</accession>
<keyword evidence="2" id="KW-0547">Nucleotide-binding</keyword>